<dbReference type="EMBL" id="FO082820">
    <property type="protein sequence ID" value="CCF20930.1"/>
    <property type="molecule type" value="Genomic_DNA"/>
</dbReference>
<reference evidence="2 3" key="1">
    <citation type="journal article" date="2013" name="Genome Biol. Evol.">
        <title>Life in an arsenic-containing gold mine: genome and physiology of the autotrophic arsenite-oxidizing bacterium rhizobium sp. NT-26.</title>
        <authorList>
            <person name="Andres J."/>
            <person name="Arsene-Ploetze F."/>
            <person name="Barbe V."/>
            <person name="Brochier-Armanet C."/>
            <person name="Cleiss-Arnold J."/>
            <person name="Coppee J.Y."/>
            <person name="Dillies M.A."/>
            <person name="Geist"/>
            <person name="L"/>
            <person name="Joublin A."/>
            <person name="Koechler S."/>
            <person name="Lassalle F."/>
            <person name="Marchal M."/>
            <person name="Medigue C."/>
            <person name="Muller D."/>
            <person name="Nesme X."/>
            <person name="Plewniak F."/>
            <person name="Proux C."/>
            <person name="Ramirez-Bahena M.H."/>
            <person name="Schenowitz C."/>
            <person name="Sismeiro O."/>
            <person name="Vallenet D."/>
            <person name="Santini J.M."/>
            <person name="Bertin P.N."/>
        </authorList>
    </citation>
    <scope>NUCLEOTIDE SEQUENCE [LARGE SCALE GENOMIC DNA]</scope>
    <source>
        <strain evidence="2 3">NT-26</strain>
    </source>
</reference>
<name>L0NIK5_9HYPH</name>
<dbReference type="InterPro" id="IPR024445">
    <property type="entry name" value="Tnp_ISXO2-like"/>
</dbReference>
<evidence type="ECO:0000313" key="2">
    <source>
        <dbReference type="EMBL" id="CCF20930.1"/>
    </source>
</evidence>
<dbReference type="Proteomes" id="UP000010792">
    <property type="component" value="Chromosome"/>
</dbReference>
<feature type="domain" description="ISXO2-like transposase" evidence="1">
    <location>
        <begin position="150"/>
        <end position="298"/>
    </location>
</feature>
<dbReference type="Pfam" id="PF12762">
    <property type="entry name" value="DDE_Tnp_IS1595"/>
    <property type="match status" value="1"/>
</dbReference>
<dbReference type="InterPro" id="IPR024442">
    <property type="entry name" value="Transposase_Zn_ribbon"/>
</dbReference>
<accession>L0NIK5</accession>
<dbReference type="RefSeq" id="WP_065814546.1">
    <property type="nucleotide sequence ID" value="NZ_FO082820.1"/>
</dbReference>
<dbReference type="KEGG" id="rht:NT26_3207"/>
<evidence type="ECO:0000259" key="1">
    <source>
        <dbReference type="SMART" id="SM01126"/>
    </source>
</evidence>
<dbReference type="NCBIfam" id="NF033547">
    <property type="entry name" value="transpos_IS1595"/>
    <property type="match status" value="1"/>
</dbReference>
<dbReference type="OrthoDB" id="271821at2"/>
<dbReference type="Pfam" id="PF12760">
    <property type="entry name" value="Zn_ribbon_IS1595"/>
    <property type="match status" value="1"/>
</dbReference>
<dbReference type="AlphaFoldDB" id="L0NIK5"/>
<organism evidence="2 3">
    <name type="scientific">Pseudorhizobium banfieldiae</name>
    <dbReference type="NCBI Taxonomy" id="1125847"/>
    <lineage>
        <taxon>Bacteria</taxon>
        <taxon>Pseudomonadati</taxon>
        <taxon>Pseudomonadota</taxon>
        <taxon>Alphaproteobacteria</taxon>
        <taxon>Hyphomicrobiales</taxon>
        <taxon>Rhizobiaceae</taxon>
        <taxon>Rhizobium/Agrobacterium group</taxon>
        <taxon>Pseudorhizobium</taxon>
    </lineage>
</organism>
<evidence type="ECO:0000313" key="3">
    <source>
        <dbReference type="Proteomes" id="UP000010792"/>
    </source>
</evidence>
<gene>
    <name evidence="2" type="ORF">NT26_3207</name>
</gene>
<protein>
    <recommendedName>
        <fullName evidence="1">ISXO2-like transposase domain-containing protein</fullName>
    </recommendedName>
</protein>
<dbReference type="STRING" id="1125847.NT26_3207"/>
<dbReference type="SMART" id="SM01126">
    <property type="entry name" value="DDE_Tnp_IS1595"/>
    <property type="match status" value="1"/>
</dbReference>
<sequence length="402" mass="46238">MAHQSVFRWRYDRPLSLEQFQLRFPDDYACAAYLAKKRWPDGFVCPHCGSTKGWKLRSKPWVWECGGEQADEDGELTPCRKQTSVIAGTIMHKTHLPLRQWFLAAHLVTTHSNGISALQLQAKLGIGSYKTAWLLLHKLRRAMVNPDREKLGGYEETVEIDETSIPFRTKDEPVGGGQGRSPIGKLNIIGAVEWRDEGRSGRIRLEPIRTNGRESLHPFVLRNTNPHTTIFTDGNQAYQGIPDRNHASKVVGKLPAHLWFKRIHRVFSLMKRWMMGVYHGVRRRHLNIYLQEFVFRWNRRRQYRAAFDSLVAIGNEVGHASLRDIVGRPPVLKTLMDQVRDGIELDRRQAYLEAIAKGVPSVFAERLLDPDYVAPEPRVYRRNVPPRPILAKSRSAFVYATH</sequence>
<proteinExistence type="predicted"/>
<keyword evidence="3" id="KW-1185">Reference proteome</keyword>